<dbReference type="RefSeq" id="WP_149691742.1">
    <property type="nucleotide sequence ID" value="NZ_QRDC01000007.1"/>
</dbReference>
<sequence>MDSQIPMLNVSLHVSTNFSGRILLYVENGLVKGDTVLRPDEIIGTPSLFDHILERAGYRVTPVRKD</sequence>
<protein>
    <submittedName>
        <fullName evidence="1">Uncharacterized protein</fullName>
    </submittedName>
</protein>
<reference evidence="1 2" key="1">
    <citation type="submission" date="2018-08" db="EMBL/GenBank/DDBJ databases">
        <title>Complete genomic analysis of a Citrobacter pasteurii isolated from cockles (Cerastoderma edule) containing a new chromosomic qnrB allele.</title>
        <authorList>
            <person name="Rodrigues A."/>
            <person name="Baptista T."/>
            <person name="Quesada A."/>
            <person name="Campos M.J."/>
        </authorList>
    </citation>
    <scope>NUCLEOTIDE SEQUENCE [LARGE SCALE GENOMIC DNA]</scope>
    <source>
        <strain evidence="1 2">BA18</strain>
    </source>
</reference>
<evidence type="ECO:0000313" key="2">
    <source>
        <dbReference type="Proteomes" id="UP000468420"/>
    </source>
</evidence>
<dbReference type="Proteomes" id="UP000468420">
    <property type="component" value="Unassembled WGS sequence"/>
</dbReference>
<evidence type="ECO:0000313" key="1">
    <source>
        <dbReference type="EMBL" id="KAA1278123.1"/>
    </source>
</evidence>
<dbReference type="AlphaFoldDB" id="A0A6N6K3U8"/>
<gene>
    <name evidence="1" type="ORF">DXF85_10740</name>
</gene>
<organism evidence="1 2">
    <name type="scientific">Citrobacter pasteurii</name>
    <dbReference type="NCBI Taxonomy" id="1563222"/>
    <lineage>
        <taxon>Bacteria</taxon>
        <taxon>Pseudomonadati</taxon>
        <taxon>Pseudomonadota</taxon>
        <taxon>Gammaproteobacteria</taxon>
        <taxon>Enterobacterales</taxon>
        <taxon>Enterobacteriaceae</taxon>
        <taxon>Citrobacter</taxon>
    </lineage>
</organism>
<proteinExistence type="predicted"/>
<comment type="caution">
    <text evidence="1">The sequence shown here is derived from an EMBL/GenBank/DDBJ whole genome shotgun (WGS) entry which is preliminary data.</text>
</comment>
<name>A0A6N6K3U8_9ENTR</name>
<dbReference type="EMBL" id="QRDC01000007">
    <property type="protein sequence ID" value="KAA1278123.1"/>
    <property type="molecule type" value="Genomic_DNA"/>
</dbReference>
<accession>A0A6N6K3U8</accession>